<evidence type="ECO:0000256" key="1">
    <source>
        <dbReference type="ARBA" id="ARBA00022741"/>
    </source>
</evidence>
<keyword evidence="2" id="KW-0378">Hydrolase</keyword>
<sequence>MKNHPLRIEPFGQRAVLVEWPAQVSESILAEILDFVDSFKNLGLPNWEVSVAYNSLTLVNTRQNIDFEQVKTQILSAYEGIKVKTKHSNGFLWKLPVCYEEEFGLDLKEAAEVLGMTIDELIREHTAYQYTVYGIGFLPGFMYLGGLPQQLEIPRRKEPRLSVARGSVGLAGKQTGIYPQNSPGGWNIIGSCPIPIFDISKEQPCFVKVGDKIQFEPISKAAYDLKKIEAEVGIYQPQKKRLNA</sequence>
<dbReference type="EMBL" id="FQWL01000001">
    <property type="protein sequence ID" value="SHG27157.1"/>
    <property type="molecule type" value="Genomic_DNA"/>
</dbReference>
<dbReference type="InterPro" id="IPR029000">
    <property type="entry name" value="Cyclophilin-like_dom_sf"/>
</dbReference>
<proteinExistence type="predicted"/>
<dbReference type="OrthoDB" id="9778567at2"/>
<dbReference type="AlphaFoldDB" id="A0A1M5IFX2"/>
<name>A0A1M5IFX2_9FLAO</name>
<keyword evidence="3" id="KW-0067">ATP-binding</keyword>
<dbReference type="PANTHER" id="PTHR34698">
    <property type="entry name" value="5-OXOPROLINASE SUBUNIT B"/>
    <property type="match status" value="1"/>
</dbReference>
<dbReference type="GO" id="GO:0016787">
    <property type="term" value="F:hydrolase activity"/>
    <property type="evidence" value="ECO:0007669"/>
    <property type="project" value="UniProtKB-KW"/>
</dbReference>
<dbReference type="Pfam" id="PF02682">
    <property type="entry name" value="CT_C_D"/>
    <property type="match status" value="1"/>
</dbReference>
<dbReference type="SUPFAM" id="SSF160467">
    <property type="entry name" value="PH0987 N-terminal domain-like"/>
    <property type="match status" value="1"/>
</dbReference>
<evidence type="ECO:0000256" key="3">
    <source>
        <dbReference type="ARBA" id="ARBA00022840"/>
    </source>
</evidence>
<keyword evidence="6" id="KW-1185">Reference proteome</keyword>
<evidence type="ECO:0000256" key="2">
    <source>
        <dbReference type="ARBA" id="ARBA00022801"/>
    </source>
</evidence>
<gene>
    <name evidence="5" type="ORF">SAMN04488116_0678</name>
</gene>
<dbReference type="NCBIfam" id="TIGR00370">
    <property type="entry name" value="5-oxoprolinase subunit PxpB"/>
    <property type="match status" value="1"/>
</dbReference>
<dbReference type="Gene3D" id="2.40.100.10">
    <property type="entry name" value="Cyclophilin-like"/>
    <property type="match status" value="1"/>
</dbReference>
<feature type="domain" description="Carboxyltransferase" evidence="4">
    <location>
        <begin position="6"/>
        <end position="207"/>
    </location>
</feature>
<dbReference type="Gene3D" id="3.30.1360.40">
    <property type="match status" value="1"/>
</dbReference>
<protein>
    <submittedName>
        <fullName evidence="5">Sensor histidine kinase inhibitor, KipI family</fullName>
    </submittedName>
</protein>
<evidence type="ECO:0000313" key="5">
    <source>
        <dbReference type="EMBL" id="SHG27157.1"/>
    </source>
</evidence>
<evidence type="ECO:0000313" key="6">
    <source>
        <dbReference type="Proteomes" id="UP000184532"/>
    </source>
</evidence>
<dbReference type="Proteomes" id="UP000184532">
    <property type="component" value="Unassembled WGS sequence"/>
</dbReference>
<dbReference type="RefSeq" id="WP_073176470.1">
    <property type="nucleotide sequence ID" value="NZ_FQWL01000001.1"/>
</dbReference>
<dbReference type="InterPro" id="IPR010016">
    <property type="entry name" value="PxpB"/>
</dbReference>
<evidence type="ECO:0000259" key="4">
    <source>
        <dbReference type="SMART" id="SM00796"/>
    </source>
</evidence>
<accession>A0A1M5IFX2</accession>
<organism evidence="5 6">
    <name type="scientific">Flagellimonas flava</name>
    <dbReference type="NCBI Taxonomy" id="570519"/>
    <lineage>
        <taxon>Bacteria</taxon>
        <taxon>Pseudomonadati</taxon>
        <taxon>Bacteroidota</taxon>
        <taxon>Flavobacteriia</taxon>
        <taxon>Flavobacteriales</taxon>
        <taxon>Flavobacteriaceae</taxon>
        <taxon>Flagellimonas</taxon>
    </lineage>
</organism>
<dbReference type="STRING" id="570519.SAMN04488116_0678"/>
<dbReference type="SUPFAM" id="SSF50891">
    <property type="entry name" value="Cyclophilin-like"/>
    <property type="match status" value="1"/>
</dbReference>
<dbReference type="PANTHER" id="PTHR34698:SF2">
    <property type="entry name" value="5-OXOPROLINASE SUBUNIT B"/>
    <property type="match status" value="1"/>
</dbReference>
<dbReference type="SMART" id="SM00796">
    <property type="entry name" value="AHS1"/>
    <property type="match status" value="1"/>
</dbReference>
<dbReference type="InterPro" id="IPR003833">
    <property type="entry name" value="CT_C_D"/>
</dbReference>
<reference evidence="6" key="1">
    <citation type="submission" date="2016-11" db="EMBL/GenBank/DDBJ databases">
        <authorList>
            <person name="Varghese N."/>
            <person name="Submissions S."/>
        </authorList>
    </citation>
    <scope>NUCLEOTIDE SEQUENCE [LARGE SCALE GENOMIC DNA]</scope>
    <source>
        <strain evidence="6">DSM 22638</strain>
    </source>
</reference>
<dbReference type="GO" id="GO:0005524">
    <property type="term" value="F:ATP binding"/>
    <property type="evidence" value="ECO:0007669"/>
    <property type="project" value="UniProtKB-KW"/>
</dbReference>
<keyword evidence="1" id="KW-0547">Nucleotide-binding</keyword>